<keyword evidence="2" id="KW-1185">Reference proteome</keyword>
<sequence length="89" mass="10134">MAIAAPEHTQTQAREASLGTELLKMPLQIEEQQRQRHNATSAGPEAILKRGVYLHLPLRRNWSDWELQLQCQEAKCWISDEGEGKGKRA</sequence>
<evidence type="ECO:0000313" key="1">
    <source>
        <dbReference type="EMBL" id="KAF3074993.1"/>
    </source>
</evidence>
<dbReference type="EMBL" id="QLNT01000004">
    <property type="protein sequence ID" value="KAF3074993.1"/>
    <property type="molecule type" value="Genomic_DNA"/>
</dbReference>
<dbReference type="AlphaFoldDB" id="A0A9P4XNH8"/>
<proteinExistence type="predicted"/>
<comment type="caution">
    <text evidence="1">The sequence shown here is derived from an EMBL/GenBank/DDBJ whole genome shotgun (WGS) entry which is preliminary data.</text>
</comment>
<protein>
    <submittedName>
        <fullName evidence="1">Uncharacterized protein</fullName>
    </submittedName>
</protein>
<reference evidence="1 2" key="1">
    <citation type="submission" date="2018-06" db="EMBL/GenBank/DDBJ databases">
        <title>Genome analysis of cellulolytic fungus Trichoderma lentiforme CFAM-422.</title>
        <authorList>
            <person name="Steindorff A.S."/>
            <person name="Formighieri E.F."/>
            <person name="Midorikawa G.E.O."/>
            <person name="Tamietti M.S."/>
            <person name="Ramos E.Z."/>
            <person name="Silva A.S."/>
            <person name="Bon E.P.S."/>
            <person name="Mendes T.D."/>
            <person name="Damaso M.C.T."/>
            <person name="Favaro L.C.L."/>
        </authorList>
    </citation>
    <scope>NUCLEOTIDE SEQUENCE [LARGE SCALE GENOMIC DNA]</scope>
    <source>
        <strain evidence="1 2">CFAM-422</strain>
    </source>
</reference>
<gene>
    <name evidence="1" type="ORF">CFAM422_002746</name>
</gene>
<organism evidence="1 2">
    <name type="scientific">Trichoderma lentiforme</name>
    <dbReference type="NCBI Taxonomy" id="1567552"/>
    <lineage>
        <taxon>Eukaryota</taxon>
        <taxon>Fungi</taxon>
        <taxon>Dikarya</taxon>
        <taxon>Ascomycota</taxon>
        <taxon>Pezizomycotina</taxon>
        <taxon>Sordariomycetes</taxon>
        <taxon>Hypocreomycetidae</taxon>
        <taxon>Hypocreales</taxon>
        <taxon>Hypocreaceae</taxon>
        <taxon>Trichoderma</taxon>
    </lineage>
</organism>
<evidence type="ECO:0000313" key="2">
    <source>
        <dbReference type="Proteomes" id="UP000801864"/>
    </source>
</evidence>
<dbReference type="Proteomes" id="UP000801864">
    <property type="component" value="Unassembled WGS sequence"/>
</dbReference>
<name>A0A9P4XNH8_9HYPO</name>
<accession>A0A9P4XNH8</accession>